<evidence type="ECO:0000313" key="4">
    <source>
        <dbReference type="Proteomes" id="UP000291213"/>
    </source>
</evidence>
<keyword evidence="1" id="KW-1133">Transmembrane helix</keyword>
<proteinExistence type="predicted"/>
<dbReference type="RefSeq" id="WP_131160056.1">
    <property type="nucleotide sequence ID" value="NZ_BDMD01000039.1"/>
</dbReference>
<feature type="domain" description="NADH-quinone oxidoreductase subunit D" evidence="2">
    <location>
        <begin position="143"/>
        <end position="414"/>
    </location>
</feature>
<protein>
    <submittedName>
        <fullName evidence="3">NuoD homolog</fullName>
    </submittedName>
</protein>
<organism evidence="3 4">
    <name type="scientific">Aeropyrum pernix</name>
    <dbReference type="NCBI Taxonomy" id="56636"/>
    <lineage>
        <taxon>Archaea</taxon>
        <taxon>Thermoproteota</taxon>
        <taxon>Thermoprotei</taxon>
        <taxon>Desulfurococcales</taxon>
        <taxon>Desulfurococcaceae</taxon>
        <taxon>Aeropyrum</taxon>
    </lineage>
</organism>
<dbReference type="SUPFAM" id="SSF56762">
    <property type="entry name" value="HydB/Nqo4-like"/>
    <property type="match status" value="1"/>
</dbReference>
<dbReference type="AlphaFoldDB" id="A0A401H9B9"/>
<dbReference type="InterPro" id="IPR022885">
    <property type="entry name" value="NDH1_su_D/H"/>
</dbReference>
<dbReference type="Proteomes" id="UP000291213">
    <property type="component" value="Unassembled WGS sequence"/>
</dbReference>
<dbReference type="NCBIfam" id="NF004739">
    <property type="entry name" value="PRK06075.1"/>
    <property type="match status" value="1"/>
</dbReference>
<keyword evidence="1" id="KW-0812">Transmembrane</keyword>
<dbReference type="GO" id="GO:0048038">
    <property type="term" value="F:quinone binding"/>
    <property type="evidence" value="ECO:0007669"/>
    <property type="project" value="InterPro"/>
</dbReference>
<name>A0A401H9B9_AERPX</name>
<sequence>MVEGVRVYGGWKDDLGLKIIPSKKVAKDLYEIYIGPQHPGSGHMRITIRVDGDIIVEADPDIGYVHRTMEKLGEIRGWIKPIPLFERMAIHDACNITLPYVLAVEKLMGVEPPLRAKYLRTLLCEINRIGAHLYGFAIFGVFLGHSTMYMWAMGDREVFIELAEALTGARLTHSYPIPGGARRDIPADFPDMARRAVRYMRKRLDEYAKIFLNNPVIRSRLEGVGVIPKKAAAEMGIVGPNARGSGIDYDVRLVHPYDAYPEIDFEVPVFEEGDALARTYVRVEEIKQSLRIIEQAVEWLEKHPREPIVDKYLYDKYPPLHKKVLEAEGRAKLLPTVAAMKVPPGRAIGRAETGRGETVYYVESDGGVNPYRVRIVTASARNVIAFKYVLPGHRVMDIPAIYGSLDYFPPEADR</sequence>
<evidence type="ECO:0000313" key="3">
    <source>
        <dbReference type="EMBL" id="GBF09045.1"/>
    </source>
</evidence>
<dbReference type="Gene3D" id="1.10.645.10">
    <property type="entry name" value="Cytochrome-c3 Hydrogenase, chain B"/>
    <property type="match status" value="1"/>
</dbReference>
<accession>A0A401H9B9</accession>
<dbReference type="Pfam" id="PF00346">
    <property type="entry name" value="Complex1_49kDa"/>
    <property type="match status" value="1"/>
</dbReference>
<dbReference type="PANTHER" id="PTHR11993">
    <property type="entry name" value="NADH-UBIQUINONE OXIDOREDUCTASE 49 KDA SUBUNIT"/>
    <property type="match status" value="1"/>
</dbReference>
<dbReference type="GO" id="GO:0016651">
    <property type="term" value="F:oxidoreductase activity, acting on NAD(P)H"/>
    <property type="evidence" value="ECO:0007669"/>
    <property type="project" value="InterPro"/>
</dbReference>
<dbReference type="EMBL" id="BDMD01000039">
    <property type="protein sequence ID" value="GBF09045.1"/>
    <property type="molecule type" value="Genomic_DNA"/>
</dbReference>
<reference evidence="3 4" key="1">
    <citation type="submission" date="2017-02" db="EMBL/GenBank/DDBJ databases">
        <title>isolation and characterization of a novel temperate virus Aeropyrum globular virus 1 infecting hyperthermophilic archaeon Aeropyrum.</title>
        <authorList>
            <person name="Yumiya M."/>
            <person name="Yoshida T."/>
            <person name="Sako Y."/>
        </authorList>
    </citation>
    <scope>NUCLEOTIDE SEQUENCE [LARGE SCALE GENOMIC DNA]</scope>
    <source>
        <strain evidence="3 4">YK1-12-2013</strain>
    </source>
</reference>
<evidence type="ECO:0000256" key="1">
    <source>
        <dbReference type="SAM" id="Phobius"/>
    </source>
</evidence>
<gene>
    <name evidence="3" type="ORF">apy_07700</name>
</gene>
<dbReference type="PANTHER" id="PTHR11993:SF10">
    <property type="entry name" value="NADH DEHYDROGENASE [UBIQUINONE] IRON-SULFUR PROTEIN 2, MITOCHONDRIAL"/>
    <property type="match status" value="1"/>
</dbReference>
<evidence type="ECO:0000259" key="2">
    <source>
        <dbReference type="Pfam" id="PF00346"/>
    </source>
</evidence>
<dbReference type="GO" id="GO:0051287">
    <property type="term" value="F:NAD binding"/>
    <property type="evidence" value="ECO:0007669"/>
    <property type="project" value="InterPro"/>
</dbReference>
<comment type="caution">
    <text evidence="3">The sequence shown here is derived from an EMBL/GenBank/DDBJ whole genome shotgun (WGS) entry which is preliminary data.</text>
</comment>
<dbReference type="InterPro" id="IPR001135">
    <property type="entry name" value="NADH_Q_OxRdtase_suD"/>
</dbReference>
<dbReference type="InterPro" id="IPR029014">
    <property type="entry name" value="NiFe-Hase_large"/>
</dbReference>
<keyword evidence="1" id="KW-0472">Membrane</keyword>
<feature type="transmembrane region" description="Helical" evidence="1">
    <location>
        <begin position="133"/>
        <end position="152"/>
    </location>
</feature>
<dbReference type="OrthoDB" id="43567at2157"/>